<dbReference type="EMBL" id="BMXB01000001">
    <property type="protein sequence ID" value="GHA27136.1"/>
    <property type="molecule type" value="Genomic_DNA"/>
</dbReference>
<dbReference type="RefSeq" id="WP_189603140.1">
    <property type="nucleotide sequence ID" value="NZ_BMXB01000001.1"/>
</dbReference>
<reference evidence="1" key="1">
    <citation type="journal article" date="2014" name="Int. J. Syst. Evol. Microbiol.">
        <title>Complete genome sequence of Corynebacterium casei LMG S-19264T (=DSM 44701T), isolated from a smear-ripened cheese.</title>
        <authorList>
            <consortium name="US DOE Joint Genome Institute (JGI-PGF)"/>
            <person name="Walter F."/>
            <person name="Albersmeier A."/>
            <person name="Kalinowski J."/>
            <person name="Ruckert C."/>
        </authorList>
    </citation>
    <scope>NUCLEOTIDE SEQUENCE</scope>
    <source>
        <strain evidence="1">KCTC 12719</strain>
    </source>
</reference>
<proteinExistence type="predicted"/>
<accession>A0A918VUK7</accession>
<evidence type="ECO:0008006" key="3">
    <source>
        <dbReference type="Google" id="ProtNLM"/>
    </source>
</evidence>
<evidence type="ECO:0000313" key="2">
    <source>
        <dbReference type="Proteomes" id="UP000610456"/>
    </source>
</evidence>
<comment type="caution">
    <text evidence="1">The sequence shown here is derived from an EMBL/GenBank/DDBJ whole genome shotgun (WGS) entry which is preliminary data.</text>
</comment>
<dbReference type="Gene3D" id="3.10.450.360">
    <property type="match status" value="1"/>
</dbReference>
<gene>
    <name evidence="1" type="ORF">GCM10007103_05660</name>
</gene>
<sequence>MKKLMIFFGILIWAGTAYGQEITQLEEAKIGFDPDTPSMVVQGDSFIFKAIEDFVGEFEQDPHAYLDKYCNMEIFVLSLKDNNYHGYLVDINSTKGKLDATFDKEGKLEKTSFKLKNVLLPDELREQVYRDYKGWTMVENMHVAKGKNGLVKEEFYRLKMVKGDQKQQIKITMTDFRGIEVAGN</sequence>
<dbReference type="AlphaFoldDB" id="A0A918VUK7"/>
<dbReference type="Proteomes" id="UP000610456">
    <property type="component" value="Unassembled WGS sequence"/>
</dbReference>
<keyword evidence="2" id="KW-1185">Reference proteome</keyword>
<protein>
    <recommendedName>
        <fullName evidence="3">Beta-lactamase-inhibitor-like, PepSY-like</fullName>
    </recommendedName>
</protein>
<reference evidence="1" key="2">
    <citation type="submission" date="2020-09" db="EMBL/GenBank/DDBJ databases">
        <authorList>
            <person name="Sun Q."/>
            <person name="Kim S."/>
        </authorList>
    </citation>
    <scope>NUCLEOTIDE SEQUENCE</scope>
    <source>
        <strain evidence="1">KCTC 12719</strain>
    </source>
</reference>
<dbReference type="SUPFAM" id="SSF160574">
    <property type="entry name" value="BT0923-like"/>
    <property type="match status" value="1"/>
</dbReference>
<evidence type="ECO:0000313" key="1">
    <source>
        <dbReference type="EMBL" id="GHA27136.1"/>
    </source>
</evidence>
<name>A0A918VUK7_9FLAO</name>
<organism evidence="1 2">
    <name type="scientific">Salinimicrobium marinum</name>
    <dbReference type="NCBI Taxonomy" id="680283"/>
    <lineage>
        <taxon>Bacteria</taxon>
        <taxon>Pseudomonadati</taxon>
        <taxon>Bacteroidota</taxon>
        <taxon>Flavobacteriia</taxon>
        <taxon>Flavobacteriales</taxon>
        <taxon>Flavobacteriaceae</taxon>
        <taxon>Salinimicrobium</taxon>
    </lineage>
</organism>